<evidence type="ECO:0000313" key="4">
    <source>
        <dbReference type="EMBL" id="MBB6068671.1"/>
    </source>
</evidence>
<sequence length="707" mass="76126">MSTILNPALFAAVADAAVRGTVILLAALAATALMRRSSASARHMVWLAALTAVLLLPIARSIVPEWRVLPLPAAATVMPGVESAAPGTRRDLSTATAPGAEPVNAAVPTPAPTMAERLADVDWSRAAVLLWAVGSALVLVRLLAGVARLLWIERRATELTDDEWVRLTDGLSRRLRLGRIVRLLREPAATVPMTWGVFHPVVLLPAESEQWPDERRRVVLAHELAHVRRWDALTQWVAHLALALFWFNPLVWIAVRRLRQEREHACDDAVLEIGTRAADYASHLLDIVRSLGSGPSAAAGLAMARRSQFEGRLLAILDGAVRRNAASRAAALATAAAALACLLPLAALRPAAAATEVAQLPSVPAPASDSVTIVETTTITEQSVDEAGPAAMDEIGERDRLVASARRGDPGQYADIIRAAAGISSATDRRLVLAAVLERPDLSRDNLGAIIQATRTMDSDAERRLVLAAAVRHPVFRASSTVLPAFVDALGWMRAPLEARLVATSAFAARPWSPASQVALLRAVGRTESDTERRIMLTAAAQHQRMDEQARAAYIAAAGGIRSQTERRLALNELTVQRVPAVAANPPRSTPAPRAPEPVTETRRSGGLAQWDGEMHLELSGDSLPRVVRITAEKVFFGAERWDIQRIGAGGRLVVEERVDGQLRRVRAVAGTDGRPAFTYTVDGQSRPFNQASRGWMNALIREFTTS</sequence>
<feature type="transmembrane region" description="Helical" evidence="2">
    <location>
        <begin position="236"/>
        <end position="255"/>
    </location>
</feature>
<accession>A0A841GJ24</accession>
<comment type="caution">
    <text evidence="4">The sequence shown here is derived from an EMBL/GenBank/DDBJ whole genome shotgun (WGS) entry which is preliminary data.</text>
</comment>
<dbReference type="RefSeq" id="WP_170030945.1">
    <property type="nucleotide sequence ID" value="NZ_JABDTL010000001.1"/>
</dbReference>
<name>A0A841GJ24_9BACT</name>
<dbReference type="Proteomes" id="UP000582837">
    <property type="component" value="Unassembled WGS sequence"/>
</dbReference>
<proteinExistence type="predicted"/>
<evidence type="ECO:0000259" key="3">
    <source>
        <dbReference type="Pfam" id="PF05569"/>
    </source>
</evidence>
<dbReference type="InterPro" id="IPR052173">
    <property type="entry name" value="Beta-lactam_resp_regulator"/>
</dbReference>
<evidence type="ECO:0000256" key="1">
    <source>
        <dbReference type="SAM" id="MobiDB-lite"/>
    </source>
</evidence>
<keyword evidence="2" id="KW-0812">Transmembrane</keyword>
<feature type="transmembrane region" description="Helical" evidence="2">
    <location>
        <begin position="12"/>
        <end position="33"/>
    </location>
</feature>
<feature type="transmembrane region" description="Helical" evidence="2">
    <location>
        <begin position="45"/>
        <end position="63"/>
    </location>
</feature>
<gene>
    <name evidence="4" type="ORF">HNQ61_000282</name>
</gene>
<dbReference type="Pfam" id="PF05569">
    <property type="entry name" value="Peptidase_M56"/>
    <property type="match status" value="1"/>
</dbReference>
<feature type="region of interest" description="Disordered" evidence="1">
    <location>
        <begin position="85"/>
        <end position="107"/>
    </location>
</feature>
<reference evidence="4 5" key="1">
    <citation type="submission" date="2020-08" db="EMBL/GenBank/DDBJ databases">
        <title>Genomic Encyclopedia of Type Strains, Phase IV (KMG-IV): sequencing the most valuable type-strain genomes for metagenomic binning, comparative biology and taxonomic classification.</title>
        <authorList>
            <person name="Goeker M."/>
        </authorList>
    </citation>
    <scope>NUCLEOTIDE SEQUENCE [LARGE SCALE GENOMIC DNA]</scope>
    <source>
        <strain evidence="4 5">DSM 29007</strain>
    </source>
</reference>
<dbReference type="PANTHER" id="PTHR34978">
    <property type="entry name" value="POSSIBLE SENSOR-TRANSDUCER PROTEIN BLAR"/>
    <property type="match status" value="1"/>
</dbReference>
<feature type="domain" description="Peptidase M56" evidence="3">
    <location>
        <begin position="14"/>
        <end position="316"/>
    </location>
</feature>
<feature type="transmembrane region" description="Helical" evidence="2">
    <location>
        <begin position="128"/>
        <end position="151"/>
    </location>
</feature>
<keyword evidence="2" id="KW-1133">Transmembrane helix</keyword>
<protein>
    <submittedName>
        <fullName evidence="4">Beta-lactamase regulating signal transducer with metallopeptidase domain</fullName>
    </submittedName>
</protein>
<dbReference type="AlphaFoldDB" id="A0A841GJ24"/>
<organism evidence="4 5">
    <name type="scientific">Longimicrobium terrae</name>
    <dbReference type="NCBI Taxonomy" id="1639882"/>
    <lineage>
        <taxon>Bacteria</taxon>
        <taxon>Pseudomonadati</taxon>
        <taxon>Gemmatimonadota</taxon>
        <taxon>Longimicrobiia</taxon>
        <taxon>Longimicrobiales</taxon>
        <taxon>Longimicrobiaceae</taxon>
        <taxon>Longimicrobium</taxon>
    </lineage>
</organism>
<evidence type="ECO:0000313" key="5">
    <source>
        <dbReference type="Proteomes" id="UP000582837"/>
    </source>
</evidence>
<dbReference type="EMBL" id="JACHIA010000001">
    <property type="protein sequence ID" value="MBB6068671.1"/>
    <property type="molecule type" value="Genomic_DNA"/>
</dbReference>
<dbReference type="CDD" id="cd07341">
    <property type="entry name" value="M56_BlaR1_MecR1_like"/>
    <property type="match status" value="1"/>
</dbReference>
<feature type="region of interest" description="Disordered" evidence="1">
    <location>
        <begin position="583"/>
        <end position="605"/>
    </location>
</feature>
<keyword evidence="2" id="KW-0472">Membrane</keyword>
<evidence type="ECO:0000256" key="2">
    <source>
        <dbReference type="SAM" id="Phobius"/>
    </source>
</evidence>
<keyword evidence="5" id="KW-1185">Reference proteome</keyword>
<dbReference type="PANTHER" id="PTHR34978:SF3">
    <property type="entry name" value="SLR0241 PROTEIN"/>
    <property type="match status" value="1"/>
</dbReference>
<dbReference type="InterPro" id="IPR008756">
    <property type="entry name" value="Peptidase_M56"/>
</dbReference>